<proteinExistence type="predicted"/>
<dbReference type="Proteomes" id="UP001165083">
    <property type="component" value="Unassembled WGS sequence"/>
</dbReference>
<dbReference type="OrthoDB" id="113396at2759"/>
<dbReference type="EMBL" id="BSXW01001674">
    <property type="protein sequence ID" value="GMF38425.1"/>
    <property type="molecule type" value="Genomic_DNA"/>
</dbReference>
<accession>A0A9W7CQG9</accession>
<name>A0A9W7CQG9_9STRA</name>
<reference evidence="1" key="1">
    <citation type="submission" date="2023-04" db="EMBL/GenBank/DDBJ databases">
        <title>Phytophthora lilii NBRC 32176.</title>
        <authorList>
            <person name="Ichikawa N."/>
            <person name="Sato H."/>
            <person name="Tonouchi N."/>
        </authorList>
    </citation>
    <scope>NUCLEOTIDE SEQUENCE</scope>
    <source>
        <strain evidence="1">NBRC 32176</strain>
    </source>
</reference>
<keyword evidence="2" id="KW-1185">Reference proteome</keyword>
<sequence>MNCEAMTKNASACSRNALKSGYCRQHDKDEKIGMYRKELARMYQSVRRYLEISNDLNQKLMDIKRLDYIKSRLIMIGGPHMPFRAVLANPCFKDEVESLFDMNMDKVQDEYDALLARRNELVHPYTLDGLNGKRIKRSYRQLISD</sequence>
<gene>
    <name evidence="1" type="ORF">Plil01_001605200</name>
</gene>
<evidence type="ECO:0000313" key="1">
    <source>
        <dbReference type="EMBL" id="GMF38425.1"/>
    </source>
</evidence>
<evidence type="ECO:0000313" key="2">
    <source>
        <dbReference type="Proteomes" id="UP001165083"/>
    </source>
</evidence>
<organism evidence="1 2">
    <name type="scientific">Phytophthora lilii</name>
    <dbReference type="NCBI Taxonomy" id="2077276"/>
    <lineage>
        <taxon>Eukaryota</taxon>
        <taxon>Sar</taxon>
        <taxon>Stramenopiles</taxon>
        <taxon>Oomycota</taxon>
        <taxon>Peronosporomycetes</taxon>
        <taxon>Peronosporales</taxon>
        <taxon>Peronosporaceae</taxon>
        <taxon>Phytophthora</taxon>
    </lineage>
</organism>
<protein>
    <submittedName>
        <fullName evidence="1">Unnamed protein product</fullName>
    </submittedName>
</protein>
<dbReference type="AlphaFoldDB" id="A0A9W7CQG9"/>
<comment type="caution">
    <text evidence="1">The sequence shown here is derived from an EMBL/GenBank/DDBJ whole genome shotgun (WGS) entry which is preliminary data.</text>
</comment>